<dbReference type="EMBL" id="MU273580">
    <property type="protein sequence ID" value="KAI0031448.1"/>
    <property type="molecule type" value="Genomic_DNA"/>
</dbReference>
<protein>
    <submittedName>
        <fullName evidence="1">Rad9/Ddc1</fullName>
    </submittedName>
</protein>
<reference evidence="1" key="2">
    <citation type="journal article" date="2022" name="New Phytol.">
        <title>Evolutionary transition to the ectomycorrhizal habit in the genomes of a hyperdiverse lineage of mushroom-forming fungi.</title>
        <authorList>
            <person name="Looney B."/>
            <person name="Miyauchi S."/>
            <person name="Morin E."/>
            <person name="Drula E."/>
            <person name="Courty P.E."/>
            <person name="Kohler A."/>
            <person name="Kuo A."/>
            <person name="LaButti K."/>
            <person name="Pangilinan J."/>
            <person name="Lipzen A."/>
            <person name="Riley R."/>
            <person name="Andreopoulos W."/>
            <person name="He G."/>
            <person name="Johnson J."/>
            <person name="Nolan M."/>
            <person name="Tritt A."/>
            <person name="Barry K.W."/>
            <person name="Grigoriev I.V."/>
            <person name="Nagy L.G."/>
            <person name="Hibbett D."/>
            <person name="Henrissat B."/>
            <person name="Matheny P.B."/>
            <person name="Labbe J."/>
            <person name="Martin F.M."/>
        </authorList>
    </citation>
    <scope>NUCLEOTIDE SEQUENCE</scope>
    <source>
        <strain evidence="1">EC-137</strain>
    </source>
</reference>
<organism evidence="1 2">
    <name type="scientific">Vararia minispora EC-137</name>
    <dbReference type="NCBI Taxonomy" id="1314806"/>
    <lineage>
        <taxon>Eukaryota</taxon>
        <taxon>Fungi</taxon>
        <taxon>Dikarya</taxon>
        <taxon>Basidiomycota</taxon>
        <taxon>Agaricomycotina</taxon>
        <taxon>Agaricomycetes</taxon>
        <taxon>Russulales</taxon>
        <taxon>Lachnocladiaceae</taxon>
        <taxon>Vararia</taxon>
    </lineage>
</organism>
<feature type="non-terminal residue" evidence="1">
    <location>
        <position position="1"/>
    </location>
</feature>
<evidence type="ECO:0000313" key="1">
    <source>
        <dbReference type="EMBL" id="KAI0031448.1"/>
    </source>
</evidence>
<dbReference type="Proteomes" id="UP000814128">
    <property type="component" value="Unassembled WGS sequence"/>
</dbReference>
<comment type="caution">
    <text evidence="1">The sequence shown here is derived from an EMBL/GenBank/DDBJ whole genome shotgun (WGS) entry which is preliminary data.</text>
</comment>
<accession>A0ACB8QIC7</accession>
<evidence type="ECO:0000313" key="2">
    <source>
        <dbReference type="Proteomes" id="UP000814128"/>
    </source>
</evidence>
<gene>
    <name evidence="1" type="ORF">K488DRAFT_16628</name>
</gene>
<name>A0ACB8QIC7_9AGAM</name>
<feature type="non-terminal residue" evidence="1">
    <location>
        <position position="294"/>
    </location>
</feature>
<proteinExistence type="predicted"/>
<keyword evidence="2" id="KW-1185">Reference proteome</keyword>
<reference evidence="1" key="1">
    <citation type="submission" date="2021-02" db="EMBL/GenBank/DDBJ databases">
        <authorList>
            <consortium name="DOE Joint Genome Institute"/>
            <person name="Ahrendt S."/>
            <person name="Looney B.P."/>
            <person name="Miyauchi S."/>
            <person name="Morin E."/>
            <person name="Drula E."/>
            <person name="Courty P.E."/>
            <person name="Chicoki N."/>
            <person name="Fauchery L."/>
            <person name="Kohler A."/>
            <person name="Kuo A."/>
            <person name="Labutti K."/>
            <person name="Pangilinan J."/>
            <person name="Lipzen A."/>
            <person name="Riley R."/>
            <person name="Andreopoulos W."/>
            <person name="He G."/>
            <person name="Johnson J."/>
            <person name="Barry K.W."/>
            <person name="Grigoriev I.V."/>
            <person name="Nagy L."/>
            <person name="Hibbett D."/>
            <person name="Henrissat B."/>
            <person name="Matheny P.B."/>
            <person name="Labbe J."/>
            <person name="Martin F."/>
        </authorList>
    </citation>
    <scope>NUCLEOTIDE SEQUENCE</scope>
    <source>
        <strain evidence="1">EC-137</strain>
    </source>
</reference>
<sequence length="294" mass="32561">FTRALTCLTKYGDDLTIYATPDSLSFSTTNSSMSAYCRFRYDKLFFSRYLTGGNKKSQRGRKGPYAEDTGEVQAVTGQLPTKILLSVLKHKSLDRTVERCELSLIEGSADAEDDEDGLESKLIIRICCKHGGIVKTHRLVLIEPNSLMAPGLPDPSMESHFAIGPKAMKDMLEHFPSARGIKYDPQLIWELGDSEVQIRSFEASTDNRGTVQLSTELTISVEEFDDYTVYDTPVSIAFHLREFSATIAYAESMDLVLDLRFTGPAEPLYIDVENDGVESLFVVSTSHAPGANSS</sequence>